<name>A0A1X1RBJ8_MYCFA</name>
<dbReference type="STRING" id="1793.AWC04_12210"/>
<dbReference type="EMBL" id="LQOJ01000041">
    <property type="protein sequence ID" value="ORV02459.1"/>
    <property type="molecule type" value="Genomic_DNA"/>
</dbReference>
<comment type="caution">
    <text evidence="3">The sequence shown here is derived from an EMBL/GenBank/DDBJ whole genome shotgun (WGS) entry which is preliminary data.</text>
</comment>
<protein>
    <submittedName>
        <fullName evidence="3">Uncharacterized protein</fullName>
    </submittedName>
</protein>
<organism evidence="3 4">
    <name type="scientific">Mycolicibacterium fallax</name>
    <name type="common">Mycobacterium fallax</name>
    <dbReference type="NCBI Taxonomy" id="1793"/>
    <lineage>
        <taxon>Bacteria</taxon>
        <taxon>Bacillati</taxon>
        <taxon>Actinomycetota</taxon>
        <taxon>Actinomycetes</taxon>
        <taxon>Mycobacteriales</taxon>
        <taxon>Mycobacteriaceae</taxon>
        <taxon>Mycolicibacterium</taxon>
    </lineage>
</organism>
<dbReference type="Proteomes" id="UP000193484">
    <property type="component" value="Unassembled WGS sequence"/>
</dbReference>
<dbReference type="AlphaFoldDB" id="A0A1X1RBJ8"/>
<keyword evidence="2" id="KW-0732">Signal</keyword>
<feature type="compositionally biased region" description="Low complexity" evidence="1">
    <location>
        <begin position="43"/>
        <end position="72"/>
    </location>
</feature>
<keyword evidence="4" id="KW-1185">Reference proteome</keyword>
<gene>
    <name evidence="3" type="ORF">AWC04_12210</name>
</gene>
<evidence type="ECO:0000256" key="2">
    <source>
        <dbReference type="SAM" id="SignalP"/>
    </source>
</evidence>
<reference evidence="3 4" key="1">
    <citation type="submission" date="2016-01" db="EMBL/GenBank/DDBJ databases">
        <title>The new phylogeny of the genus Mycobacterium.</title>
        <authorList>
            <person name="Tarcisio F."/>
            <person name="Conor M."/>
            <person name="Antonella G."/>
            <person name="Elisabetta G."/>
            <person name="Giulia F.S."/>
            <person name="Sara T."/>
            <person name="Anna F."/>
            <person name="Clotilde B."/>
            <person name="Roberto B."/>
            <person name="Veronica D.S."/>
            <person name="Fabio R."/>
            <person name="Monica P."/>
            <person name="Olivier J."/>
            <person name="Enrico T."/>
            <person name="Nicola S."/>
        </authorList>
    </citation>
    <scope>NUCLEOTIDE SEQUENCE [LARGE SCALE GENOMIC DNA]</scope>
    <source>
        <strain evidence="3 4">DSM 44179</strain>
    </source>
</reference>
<sequence length="204" mass="20661">MAAARVLKLLAMTNPPPRPATTLALLLLTGAVALSGCTDRQPADATDSAPTPAATTTTTTTTVAADPGVATDLPEGFPTDVPVVAGTVNGKSFDVPGTTGQMWTLTVGDLAGPAFDKAQQLLTAAGFRIEKPAGPAAGCDQQAAFSKDRSAGDGGYIVALCSHESPRNSRLTYSVNVYPLSDWGTNLVTPSGMPAFPPAPNPPG</sequence>
<evidence type="ECO:0000313" key="3">
    <source>
        <dbReference type="EMBL" id="ORV02459.1"/>
    </source>
</evidence>
<feature type="chain" id="PRO_5043881852" evidence="2">
    <location>
        <begin position="21"/>
        <end position="204"/>
    </location>
</feature>
<proteinExistence type="predicted"/>
<feature type="region of interest" description="Disordered" evidence="1">
    <location>
        <begin position="40"/>
        <end position="74"/>
    </location>
</feature>
<evidence type="ECO:0000256" key="1">
    <source>
        <dbReference type="SAM" id="MobiDB-lite"/>
    </source>
</evidence>
<evidence type="ECO:0000313" key="4">
    <source>
        <dbReference type="Proteomes" id="UP000193484"/>
    </source>
</evidence>
<feature type="signal peptide" evidence="2">
    <location>
        <begin position="1"/>
        <end position="20"/>
    </location>
</feature>
<accession>A0A1X1RBJ8</accession>